<dbReference type="Gene3D" id="3.30.70.270">
    <property type="match status" value="1"/>
</dbReference>
<feature type="domain" description="Reverse transcriptase" evidence="1">
    <location>
        <begin position="106"/>
        <end position="262"/>
    </location>
</feature>
<accession>A0A8S3RTN5</accession>
<dbReference type="InterPro" id="IPR043128">
    <property type="entry name" value="Rev_trsase/Diguanyl_cyclase"/>
</dbReference>
<dbReference type="InterPro" id="IPR053134">
    <property type="entry name" value="RNA-dir_DNA_polymerase"/>
</dbReference>
<evidence type="ECO:0000313" key="3">
    <source>
        <dbReference type="Proteomes" id="UP000683360"/>
    </source>
</evidence>
<dbReference type="Gene3D" id="3.10.10.10">
    <property type="entry name" value="HIV Type 1 Reverse Transcriptase, subunit A, domain 1"/>
    <property type="match status" value="1"/>
</dbReference>
<dbReference type="CDD" id="cd01647">
    <property type="entry name" value="RT_LTR"/>
    <property type="match status" value="1"/>
</dbReference>
<protein>
    <recommendedName>
        <fullName evidence="1">Reverse transcriptase domain-containing protein</fullName>
    </recommendedName>
</protein>
<dbReference type="AlphaFoldDB" id="A0A8S3RTN5"/>
<dbReference type="InterPro" id="IPR043502">
    <property type="entry name" value="DNA/RNA_pol_sf"/>
</dbReference>
<sequence>MFDQARTLDLAQRSNEVYVQPYPLTAAIGHKTDESVSDSTTKLQSVTEEDKITAAAAQRPGSKQKCFFCGNNAHARRFCPAKDASCHNCVKYSAVDRVFIDKETTRLLTEGIIEPSMSPWRAQVLVTSNERHKKRLVIDYSQTINRYTELDAYPFPNINQMVSDIAKYKVYITLDLRSAYRQIPLREHEKKYTAFEANGSLYQFRLVPFGVTNGAACFQRIIDRLVTENNLEAVFVYIDNITIGGMDQNEHDENLRKTSADI</sequence>
<keyword evidence="3" id="KW-1185">Reference proteome</keyword>
<dbReference type="OrthoDB" id="6160000at2759"/>
<evidence type="ECO:0000313" key="2">
    <source>
        <dbReference type="EMBL" id="CAG2212498.1"/>
    </source>
</evidence>
<evidence type="ECO:0000259" key="1">
    <source>
        <dbReference type="PROSITE" id="PS50878"/>
    </source>
</evidence>
<dbReference type="InterPro" id="IPR000477">
    <property type="entry name" value="RT_dom"/>
</dbReference>
<dbReference type="Pfam" id="PF00078">
    <property type="entry name" value="RVT_1"/>
    <property type="match status" value="1"/>
</dbReference>
<dbReference type="Proteomes" id="UP000683360">
    <property type="component" value="Unassembled WGS sequence"/>
</dbReference>
<comment type="caution">
    <text evidence="2">The sequence shown here is derived from an EMBL/GenBank/DDBJ whole genome shotgun (WGS) entry which is preliminary data.</text>
</comment>
<dbReference type="PANTHER" id="PTHR24559:SF444">
    <property type="entry name" value="REVERSE TRANSCRIPTASE DOMAIN-CONTAINING PROTEIN"/>
    <property type="match status" value="1"/>
</dbReference>
<dbReference type="SUPFAM" id="SSF56672">
    <property type="entry name" value="DNA/RNA polymerases"/>
    <property type="match status" value="1"/>
</dbReference>
<gene>
    <name evidence="2" type="ORF">MEDL_26477</name>
</gene>
<dbReference type="EMBL" id="CAJPWZ010001300">
    <property type="protein sequence ID" value="CAG2212498.1"/>
    <property type="molecule type" value="Genomic_DNA"/>
</dbReference>
<reference evidence="2" key="1">
    <citation type="submission" date="2021-03" db="EMBL/GenBank/DDBJ databases">
        <authorList>
            <person name="Bekaert M."/>
        </authorList>
    </citation>
    <scope>NUCLEOTIDE SEQUENCE</scope>
</reference>
<name>A0A8S3RTN5_MYTED</name>
<dbReference type="PROSITE" id="PS50878">
    <property type="entry name" value="RT_POL"/>
    <property type="match status" value="1"/>
</dbReference>
<dbReference type="PANTHER" id="PTHR24559">
    <property type="entry name" value="TRANSPOSON TY3-I GAG-POL POLYPROTEIN"/>
    <property type="match status" value="1"/>
</dbReference>
<organism evidence="2 3">
    <name type="scientific">Mytilus edulis</name>
    <name type="common">Blue mussel</name>
    <dbReference type="NCBI Taxonomy" id="6550"/>
    <lineage>
        <taxon>Eukaryota</taxon>
        <taxon>Metazoa</taxon>
        <taxon>Spiralia</taxon>
        <taxon>Lophotrochozoa</taxon>
        <taxon>Mollusca</taxon>
        <taxon>Bivalvia</taxon>
        <taxon>Autobranchia</taxon>
        <taxon>Pteriomorphia</taxon>
        <taxon>Mytilida</taxon>
        <taxon>Mytiloidea</taxon>
        <taxon>Mytilidae</taxon>
        <taxon>Mytilinae</taxon>
        <taxon>Mytilus</taxon>
    </lineage>
</organism>
<proteinExistence type="predicted"/>